<evidence type="ECO:0008006" key="4">
    <source>
        <dbReference type="Google" id="ProtNLM"/>
    </source>
</evidence>
<evidence type="ECO:0000313" key="2">
    <source>
        <dbReference type="EMBL" id="PIO70856.1"/>
    </source>
</evidence>
<feature type="transmembrane region" description="Helical" evidence="1">
    <location>
        <begin position="100"/>
        <end position="119"/>
    </location>
</feature>
<sequence>MANDDSEKIDSGNGTFVNPFDYSPKEKSAIIWAVAIGTILGTFPINYAYIKYGARWPFFISGMMSVLSTAFIPFAAQLGLPFLLVFRFIQLCSSDFGWRAAFYFHAGFGFLVFCLWILFYQDDPQLHPSVSEKELEKIQRDKTQAHIERDSFVPYKAILQNKVILVVWCNAFVEMVTVTLLLVYAPIYFHVVLGYDIPTTAAVG</sequence>
<organism evidence="2 3">
    <name type="scientific">Teladorsagia circumcincta</name>
    <name type="common">Brown stomach worm</name>
    <name type="synonym">Ostertagia circumcincta</name>
    <dbReference type="NCBI Taxonomy" id="45464"/>
    <lineage>
        <taxon>Eukaryota</taxon>
        <taxon>Metazoa</taxon>
        <taxon>Ecdysozoa</taxon>
        <taxon>Nematoda</taxon>
        <taxon>Chromadorea</taxon>
        <taxon>Rhabditida</taxon>
        <taxon>Rhabditina</taxon>
        <taxon>Rhabditomorpha</taxon>
        <taxon>Strongyloidea</taxon>
        <taxon>Trichostrongylidae</taxon>
        <taxon>Teladorsagia</taxon>
    </lineage>
</organism>
<proteinExistence type="predicted"/>
<dbReference type="GO" id="GO:0016020">
    <property type="term" value="C:membrane"/>
    <property type="evidence" value="ECO:0007669"/>
    <property type="project" value="TreeGrafter"/>
</dbReference>
<dbReference type="EMBL" id="KZ346132">
    <property type="protein sequence ID" value="PIO70856.1"/>
    <property type="molecule type" value="Genomic_DNA"/>
</dbReference>
<dbReference type="Pfam" id="PF07690">
    <property type="entry name" value="MFS_1"/>
    <property type="match status" value="1"/>
</dbReference>
<protein>
    <recommendedName>
        <fullName evidence="4">Major facilitator superfamily (MFS) profile domain-containing protein</fullName>
    </recommendedName>
</protein>
<dbReference type="AlphaFoldDB" id="A0A2G9UL36"/>
<feature type="transmembrane region" description="Helical" evidence="1">
    <location>
        <begin position="29"/>
        <end position="49"/>
    </location>
</feature>
<dbReference type="Gene3D" id="1.20.1250.20">
    <property type="entry name" value="MFS general substrate transporter like domains"/>
    <property type="match status" value="2"/>
</dbReference>
<dbReference type="PANTHER" id="PTHR45757">
    <property type="entry name" value="PROTEIN CBG23364-RELATED"/>
    <property type="match status" value="1"/>
</dbReference>
<name>A0A2G9UL36_TELCI</name>
<dbReference type="GO" id="GO:0022857">
    <property type="term" value="F:transmembrane transporter activity"/>
    <property type="evidence" value="ECO:0007669"/>
    <property type="project" value="InterPro"/>
</dbReference>
<dbReference type="InterPro" id="IPR036259">
    <property type="entry name" value="MFS_trans_sf"/>
</dbReference>
<keyword evidence="3" id="KW-1185">Reference proteome</keyword>
<dbReference type="Proteomes" id="UP000230423">
    <property type="component" value="Unassembled WGS sequence"/>
</dbReference>
<keyword evidence="1" id="KW-0812">Transmembrane</keyword>
<accession>A0A2G9UL36</accession>
<feature type="transmembrane region" description="Helical" evidence="1">
    <location>
        <begin position="56"/>
        <end position="80"/>
    </location>
</feature>
<gene>
    <name evidence="2" type="ORF">TELCIR_07269</name>
</gene>
<reference evidence="2 3" key="1">
    <citation type="submission" date="2015-09" db="EMBL/GenBank/DDBJ databases">
        <title>Draft genome of the parasitic nematode Teladorsagia circumcincta isolate WARC Sus (inbred).</title>
        <authorList>
            <person name="Mitreva M."/>
        </authorList>
    </citation>
    <scope>NUCLEOTIDE SEQUENCE [LARGE SCALE GENOMIC DNA]</scope>
    <source>
        <strain evidence="2 3">S</strain>
    </source>
</reference>
<keyword evidence="1" id="KW-0472">Membrane</keyword>
<dbReference type="SUPFAM" id="SSF103473">
    <property type="entry name" value="MFS general substrate transporter"/>
    <property type="match status" value="1"/>
</dbReference>
<keyword evidence="1" id="KW-1133">Transmembrane helix</keyword>
<dbReference type="OrthoDB" id="2985014at2759"/>
<dbReference type="InterPro" id="IPR011701">
    <property type="entry name" value="MFS"/>
</dbReference>
<evidence type="ECO:0000313" key="3">
    <source>
        <dbReference type="Proteomes" id="UP000230423"/>
    </source>
</evidence>
<dbReference type="PANTHER" id="PTHR45757:SF17">
    <property type="entry name" value="MAJOR FACILITATOR SUPERFAMILY (MFS) PROFILE DOMAIN-CONTAINING PROTEIN"/>
    <property type="match status" value="1"/>
</dbReference>
<feature type="transmembrane region" description="Helical" evidence="1">
    <location>
        <begin position="163"/>
        <end position="189"/>
    </location>
</feature>
<evidence type="ECO:0000256" key="1">
    <source>
        <dbReference type="SAM" id="Phobius"/>
    </source>
</evidence>